<reference evidence="3 5" key="3">
    <citation type="submission" date="2016-10" db="EMBL/GenBank/DDBJ databases">
        <authorList>
            <person name="Varghese N."/>
            <person name="Submissions S."/>
        </authorList>
    </citation>
    <scope>NUCLEOTIDE SEQUENCE [LARGE SCALE GENOMIC DNA]</scope>
    <source>
        <strain evidence="3 5">ATCC 33218</strain>
    </source>
</reference>
<gene>
    <name evidence="2" type="ORF">LMI_0311</name>
    <name evidence="3" type="ORF">SAMN02982997_00542</name>
</gene>
<name>A0A098GDV6_LEGMI</name>
<dbReference type="Proteomes" id="UP000182998">
    <property type="component" value="Unassembled WGS sequence"/>
</dbReference>
<dbReference type="EMBL" id="FMVN01000002">
    <property type="protein sequence ID" value="SCX96968.1"/>
    <property type="molecule type" value="Genomic_DNA"/>
</dbReference>
<evidence type="ECO:0000313" key="2">
    <source>
        <dbReference type="EMBL" id="CEG59671.1"/>
    </source>
</evidence>
<dbReference type="Pfam" id="PF09361">
    <property type="entry name" value="Phasin_2"/>
    <property type="match status" value="1"/>
</dbReference>
<evidence type="ECO:0000313" key="4">
    <source>
        <dbReference type="Proteomes" id="UP000032414"/>
    </source>
</evidence>
<evidence type="ECO:0000313" key="5">
    <source>
        <dbReference type="Proteomes" id="UP000182998"/>
    </source>
</evidence>
<dbReference type="EMBL" id="LN614830">
    <property type="protein sequence ID" value="CEG59671.1"/>
    <property type="molecule type" value="Genomic_DNA"/>
</dbReference>
<dbReference type="HOGENOM" id="CLU_160067_0_0_6"/>
<protein>
    <submittedName>
        <fullName evidence="3">Phasin protein</fullName>
    </submittedName>
</protein>
<evidence type="ECO:0000313" key="3">
    <source>
        <dbReference type="EMBL" id="SCX96968.1"/>
    </source>
</evidence>
<proteinExistence type="predicted"/>
<evidence type="ECO:0000259" key="1">
    <source>
        <dbReference type="Pfam" id="PF09361"/>
    </source>
</evidence>
<accession>A0A098GDV6</accession>
<dbReference type="PATRIC" id="fig|451.8.peg.533"/>
<feature type="domain" description="Phasin" evidence="1">
    <location>
        <begin position="3"/>
        <end position="79"/>
    </location>
</feature>
<dbReference type="KEGG" id="tmc:LMI_0311"/>
<reference evidence="2" key="2">
    <citation type="submission" date="2014-09" db="EMBL/GenBank/DDBJ databases">
        <authorList>
            <person name="GOMEZ-VALERO Laura"/>
        </authorList>
    </citation>
    <scope>NUCLEOTIDE SEQUENCE</scope>
    <source>
        <strain evidence="2">ATCC33218</strain>
    </source>
</reference>
<sequence>MNQPFEKLNEIAKKLQAPFQEIAELNVRTLQAVNYLKPEELTTIRKPEELWEKQINLAVENGHNALNYMQKTYEIIEKAMLSLMQETRKNNPLH</sequence>
<dbReference type="RefSeq" id="WP_045098223.1">
    <property type="nucleotide sequence ID" value="NZ_CP020614.1"/>
</dbReference>
<reference evidence="4" key="1">
    <citation type="submission" date="2014-09" db="EMBL/GenBank/DDBJ databases">
        <authorList>
            <person name="Gomez-Valero L."/>
        </authorList>
    </citation>
    <scope>NUCLEOTIDE SEQUENCE [LARGE SCALE GENOMIC DNA]</scope>
    <source>
        <strain evidence="4">ATCC33218</strain>
    </source>
</reference>
<organism evidence="2 4">
    <name type="scientific">Legionella micdadei</name>
    <name type="common">Tatlockia micdadei</name>
    <dbReference type="NCBI Taxonomy" id="451"/>
    <lineage>
        <taxon>Bacteria</taxon>
        <taxon>Pseudomonadati</taxon>
        <taxon>Pseudomonadota</taxon>
        <taxon>Gammaproteobacteria</taxon>
        <taxon>Legionellales</taxon>
        <taxon>Legionellaceae</taxon>
        <taxon>Legionella</taxon>
    </lineage>
</organism>
<dbReference type="AlphaFoldDB" id="A0A098GDV6"/>
<dbReference type="OrthoDB" id="5657089at2"/>
<keyword evidence="5" id="KW-1185">Reference proteome</keyword>
<dbReference type="InterPro" id="IPR018968">
    <property type="entry name" value="Phasin"/>
</dbReference>
<dbReference type="Proteomes" id="UP000032414">
    <property type="component" value="Chromosome I"/>
</dbReference>